<dbReference type="PRINTS" id="PR00455">
    <property type="entry name" value="HTHTETR"/>
</dbReference>
<dbReference type="InterPro" id="IPR001647">
    <property type="entry name" value="HTH_TetR"/>
</dbReference>
<dbReference type="RefSeq" id="WP_237486931.1">
    <property type="nucleotide sequence ID" value="NZ_CAKLCM010000003.1"/>
</dbReference>
<protein>
    <recommendedName>
        <fullName evidence="3">HTH tetR-type domain-containing protein</fullName>
    </recommendedName>
</protein>
<name>A0ABM8ZNY3_9VIBR</name>
<evidence type="ECO:0000256" key="1">
    <source>
        <dbReference type="ARBA" id="ARBA00023125"/>
    </source>
</evidence>
<dbReference type="SUPFAM" id="SSF46689">
    <property type="entry name" value="Homeodomain-like"/>
    <property type="match status" value="1"/>
</dbReference>
<dbReference type="InterPro" id="IPR050624">
    <property type="entry name" value="HTH-type_Tx_Regulator"/>
</dbReference>
<dbReference type="PROSITE" id="PS50977">
    <property type="entry name" value="HTH_TETR_2"/>
    <property type="match status" value="1"/>
</dbReference>
<reference evidence="4" key="1">
    <citation type="submission" date="2021-12" db="EMBL/GenBank/DDBJ databases">
        <authorList>
            <person name="Rodrigo-Torres L."/>
            <person name="Arahal R. D."/>
            <person name="Lucena T."/>
        </authorList>
    </citation>
    <scope>NUCLEOTIDE SEQUENCE</scope>
    <source>
        <strain evidence="4">CECT 8226</strain>
    </source>
</reference>
<dbReference type="EMBL" id="CAKLCM010000003">
    <property type="protein sequence ID" value="CAH0530381.1"/>
    <property type="molecule type" value="Genomic_DNA"/>
</dbReference>
<feature type="domain" description="HTH tetR-type" evidence="3">
    <location>
        <begin position="14"/>
        <end position="74"/>
    </location>
</feature>
<accession>A0ABM8ZNY3</accession>
<dbReference type="PANTHER" id="PTHR43479:SF12">
    <property type="entry name" value="TRANSCRIPTIONAL REGULATORY PROTEIN"/>
    <property type="match status" value="1"/>
</dbReference>
<keyword evidence="1 2" id="KW-0238">DNA-binding</keyword>
<dbReference type="InterPro" id="IPR009057">
    <property type="entry name" value="Homeodomain-like_sf"/>
</dbReference>
<dbReference type="Pfam" id="PF00440">
    <property type="entry name" value="TetR_N"/>
    <property type="match status" value="1"/>
</dbReference>
<evidence type="ECO:0000256" key="2">
    <source>
        <dbReference type="PROSITE-ProRule" id="PRU00335"/>
    </source>
</evidence>
<keyword evidence="5" id="KW-1185">Reference proteome</keyword>
<sequence>MEKRKGRRSATAAEETKILILTAAADMFCELGFERVTIRNISERAGVSHSLIRHHFGSKEQIWYSVSDHLHAYMQKYMLHMLGQLPEGTPANVKLYRFAVEMLAQLIVLRQPIQLMVDAMRQENKFLDYFIDSKGEIESIVQNLVDSYNQAQPNNPFVMHELKWQTMLYAHGATSMVPLLKETLALETDQNLDQALVRHWQLFEQQIAMKMSIQSEQRLPTPNRLEDLVHNVPCGWEEIPS</sequence>
<comment type="caution">
    <text evidence="4">The sequence shown here is derived from an EMBL/GenBank/DDBJ whole genome shotgun (WGS) entry which is preliminary data.</text>
</comment>
<organism evidence="4 5">
    <name type="scientific">Vibrio hippocampi</name>
    <dbReference type="NCBI Taxonomy" id="654686"/>
    <lineage>
        <taxon>Bacteria</taxon>
        <taxon>Pseudomonadati</taxon>
        <taxon>Pseudomonadota</taxon>
        <taxon>Gammaproteobacteria</taxon>
        <taxon>Vibrionales</taxon>
        <taxon>Vibrionaceae</taxon>
        <taxon>Vibrio</taxon>
    </lineage>
</organism>
<proteinExistence type="predicted"/>
<dbReference type="Proteomes" id="UP000838160">
    <property type="component" value="Unassembled WGS sequence"/>
</dbReference>
<evidence type="ECO:0000259" key="3">
    <source>
        <dbReference type="PROSITE" id="PS50977"/>
    </source>
</evidence>
<dbReference type="PANTHER" id="PTHR43479">
    <property type="entry name" value="ACREF/ENVCD OPERON REPRESSOR-RELATED"/>
    <property type="match status" value="1"/>
</dbReference>
<gene>
    <name evidence="4" type="ORF">VHP8226_04024</name>
</gene>
<evidence type="ECO:0000313" key="4">
    <source>
        <dbReference type="EMBL" id="CAH0530381.1"/>
    </source>
</evidence>
<dbReference type="Gene3D" id="1.10.357.10">
    <property type="entry name" value="Tetracycline Repressor, domain 2"/>
    <property type="match status" value="1"/>
</dbReference>
<evidence type="ECO:0000313" key="5">
    <source>
        <dbReference type="Proteomes" id="UP000838160"/>
    </source>
</evidence>
<feature type="DNA-binding region" description="H-T-H motif" evidence="2">
    <location>
        <begin position="37"/>
        <end position="56"/>
    </location>
</feature>